<reference evidence="1" key="2">
    <citation type="submission" date="2018-04" db="EMBL/GenBank/DDBJ databases">
        <title>OnivRS2 (Oryza nivara Reference Sequence Version 2).</title>
        <authorList>
            <person name="Zhang J."/>
            <person name="Kudrna D."/>
            <person name="Lee S."/>
            <person name="Talag J."/>
            <person name="Rajasekar S."/>
            <person name="Welchert J."/>
            <person name="Hsing Y.-I."/>
            <person name="Wing R.A."/>
        </authorList>
    </citation>
    <scope>NUCLEOTIDE SEQUENCE [LARGE SCALE GENOMIC DNA]</scope>
    <source>
        <strain evidence="1">SL10</strain>
    </source>
</reference>
<organism evidence="1">
    <name type="scientific">Oryza nivara</name>
    <name type="common">Indian wild rice</name>
    <name type="synonym">Oryza sativa f. spontanea</name>
    <dbReference type="NCBI Taxonomy" id="4536"/>
    <lineage>
        <taxon>Eukaryota</taxon>
        <taxon>Viridiplantae</taxon>
        <taxon>Streptophyta</taxon>
        <taxon>Embryophyta</taxon>
        <taxon>Tracheophyta</taxon>
        <taxon>Spermatophyta</taxon>
        <taxon>Magnoliopsida</taxon>
        <taxon>Liliopsida</taxon>
        <taxon>Poales</taxon>
        <taxon>Poaceae</taxon>
        <taxon>BOP clade</taxon>
        <taxon>Oryzoideae</taxon>
        <taxon>Oryzeae</taxon>
        <taxon>Oryzinae</taxon>
        <taxon>Oryza</taxon>
    </lineage>
</organism>
<keyword evidence="2" id="KW-1185">Reference proteome</keyword>
<sequence>MPRLQRLDLRFYVNGWEQQGGTCLPVGIENLPSSGLKIHLYLSHRLNARDVSAEVVERFSARDVGIDPPPPRVHVEPELIPSLMWQGLSANRVGIEVAD</sequence>
<name>A0A0E0ICA6_ORYNI</name>
<dbReference type="Gramene" id="ONIVA08G17020.1">
    <property type="protein sequence ID" value="ONIVA08G17020.1"/>
    <property type="gene ID" value="ONIVA08G17020"/>
</dbReference>
<dbReference type="EnsemblPlants" id="ONIVA08G17020.1">
    <property type="protein sequence ID" value="ONIVA08G17020.1"/>
    <property type="gene ID" value="ONIVA08G17020"/>
</dbReference>
<reference evidence="1" key="1">
    <citation type="submission" date="2015-04" db="UniProtKB">
        <authorList>
            <consortium name="EnsemblPlants"/>
        </authorList>
    </citation>
    <scope>IDENTIFICATION</scope>
    <source>
        <strain evidence="1">SL10</strain>
    </source>
</reference>
<evidence type="ECO:0000313" key="1">
    <source>
        <dbReference type="EnsemblPlants" id="ONIVA08G17020.1"/>
    </source>
</evidence>
<dbReference type="Proteomes" id="UP000006591">
    <property type="component" value="Chromosome 8"/>
</dbReference>
<accession>A0A0E0ICA6</accession>
<dbReference type="STRING" id="4536.A0A0E0ICA6"/>
<dbReference type="HOGENOM" id="CLU_2324362_0_0_1"/>
<proteinExistence type="predicted"/>
<dbReference type="AlphaFoldDB" id="A0A0E0ICA6"/>
<evidence type="ECO:0000313" key="2">
    <source>
        <dbReference type="Proteomes" id="UP000006591"/>
    </source>
</evidence>
<protein>
    <submittedName>
        <fullName evidence="1">Uncharacterized protein</fullName>
    </submittedName>
</protein>